<dbReference type="Pfam" id="PF13385">
    <property type="entry name" value="Laminin_G_3"/>
    <property type="match status" value="2"/>
</dbReference>
<dbReference type="InterPro" id="IPR013320">
    <property type="entry name" value="ConA-like_dom_sf"/>
</dbReference>
<dbReference type="GO" id="GO:0005975">
    <property type="term" value="P:carbohydrate metabolic process"/>
    <property type="evidence" value="ECO:0007669"/>
    <property type="project" value="InterPro"/>
</dbReference>
<dbReference type="Gene3D" id="2.60.40.2700">
    <property type="match status" value="1"/>
</dbReference>
<feature type="signal peptide" evidence="9">
    <location>
        <begin position="1"/>
        <end position="28"/>
    </location>
</feature>
<dbReference type="Gene3D" id="2.60.40.2340">
    <property type="match status" value="1"/>
</dbReference>
<keyword evidence="6" id="KW-0326">Glycosidase</keyword>
<dbReference type="Pfam" id="PF04616">
    <property type="entry name" value="Glyco_hydro_43"/>
    <property type="match status" value="2"/>
</dbReference>
<dbReference type="InterPro" id="IPR006558">
    <property type="entry name" value="LamG-like"/>
</dbReference>
<dbReference type="EMBL" id="PZPL01000001">
    <property type="protein sequence ID" value="PTL72583.1"/>
    <property type="molecule type" value="Genomic_DNA"/>
</dbReference>
<dbReference type="SUPFAM" id="SSF49899">
    <property type="entry name" value="Concanavalin A-like lectins/glucanases"/>
    <property type="match status" value="2"/>
</dbReference>
<dbReference type="CDD" id="cd08983">
    <property type="entry name" value="GH43_Bt3655-like"/>
    <property type="match status" value="1"/>
</dbReference>
<dbReference type="InterPro" id="IPR050727">
    <property type="entry name" value="GH43_arabinanases"/>
</dbReference>
<keyword evidence="5" id="KW-1015">Disulfide bond</keyword>
<dbReference type="CDD" id="cd18828">
    <property type="entry name" value="GH43_BT3675-like"/>
    <property type="match status" value="1"/>
</dbReference>
<dbReference type="Gene3D" id="2.60.120.200">
    <property type="match status" value="2"/>
</dbReference>
<evidence type="ECO:0000256" key="1">
    <source>
        <dbReference type="ARBA" id="ARBA00004834"/>
    </source>
</evidence>
<evidence type="ECO:0000256" key="7">
    <source>
        <dbReference type="PIRSR" id="PIRSR606710-1"/>
    </source>
</evidence>
<feature type="site" description="Important for catalytic activity, responsible for pKa modulation of the active site Glu and correct orientation of both the proton donor and substrate" evidence="8">
    <location>
        <position position="1178"/>
    </location>
</feature>
<keyword evidence="3 9" id="KW-0732">Signal</keyword>
<evidence type="ECO:0000256" key="2">
    <source>
        <dbReference type="ARBA" id="ARBA00009865"/>
    </source>
</evidence>
<feature type="chain" id="PRO_5015542594" evidence="9">
    <location>
        <begin position="29"/>
        <end position="1531"/>
    </location>
</feature>
<keyword evidence="12" id="KW-1185">Reference proteome</keyword>
<reference evidence="11 12" key="1">
    <citation type="submission" date="2018-03" db="EMBL/GenBank/DDBJ databases">
        <title>Bacteriophage NCPPB3778 and a type I-E CRISPR drive the evolution of the US Biological Select Agent, Rathayibacter toxicus.</title>
        <authorList>
            <person name="Davis E.W.II."/>
            <person name="Tabima J.F."/>
            <person name="Weisberg A.J."/>
            <person name="Dantas Lopes L."/>
            <person name="Wiseman M.S."/>
            <person name="Wiseman M.S."/>
            <person name="Pupko T."/>
            <person name="Belcher M.S."/>
            <person name="Sechler A.J."/>
            <person name="Tancos M.A."/>
            <person name="Schroeder B.K."/>
            <person name="Murray T.D."/>
            <person name="Luster D.G."/>
            <person name="Schneider W.L."/>
            <person name="Rogers E."/>
            <person name="Andreote F.D."/>
            <person name="Grunwald N.J."/>
            <person name="Putnam M.L."/>
            <person name="Chang J.H."/>
        </authorList>
    </citation>
    <scope>NUCLEOTIDE SEQUENCE [LARGE SCALE GENOMIC DNA]</scope>
    <source>
        <strain evidence="11 12">DSM 15933</strain>
    </source>
</reference>
<evidence type="ECO:0000259" key="10">
    <source>
        <dbReference type="SMART" id="SM00560"/>
    </source>
</evidence>
<evidence type="ECO:0000256" key="5">
    <source>
        <dbReference type="ARBA" id="ARBA00023157"/>
    </source>
</evidence>
<dbReference type="GO" id="GO:0004553">
    <property type="term" value="F:hydrolase activity, hydrolyzing O-glycosyl compounds"/>
    <property type="evidence" value="ECO:0007669"/>
    <property type="project" value="InterPro"/>
</dbReference>
<feature type="domain" description="LamG-like jellyroll fold" evidence="10">
    <location>
        <begin position="808"/>
        <end position="948"/>
    </location>
</feature>
<dbReference type="RefSeq" id="WP_107574267.1">
    <property type="nucleotide sequence ID" value="NZ_PZPL01000001.1"/>
</dbReference>
<feature type="active site" description="Proton donor" evidence="7">
    <location>
        <position position="1227"/>
    </location>
</feature>
<evidence type="ECO:0000256" key="8">
    <source>
        <dbReference type="PIRSR" id="PIRSR606710-2"/>
    </source>
</evidence>
<comment type="caution">
    <text evidence="11">The sequence shown here is derived from an EMBL/GenBank/DDBJ whole genome shotgun (WGS) entry which is preliminary data.</text>
</comment>
<dbReference type="InterPro" id="IPR006710">
    <property type="entry name" value="Glyco_hydro_43"/>
</dbReference>
<evidence type="ECO:0000313" key="12">
    <source>
        <dbReference type="Proteomes" id="UP000241085"/>
    </source>
</evidence>
<evidence type="ECO:0000313" key="11">
    <source>
        <dbReference type="EMBL" id="PTL72583.1"/>
    </source>
</evidence>
<dbReference type="SUPFAM" id="SSF75005">
    <property type="entry name" value="Arabinanase/levansucrase/invertase"/>
    <property type="match status" value="2"/>
</dbReference>
<proteinExistence type="inferred from homology"/>
<keyword evidence="4" id="KW-0378">Hydrolase</keyword>
<dbReference type="PANTHER" id="PTHR43301:SF3">
    <property type="entry name" value="ARABINAN ENDO-1,5-ALPHA-L-ARABINOSIDASE A-RELATED"/>
    <property type="match status" value="1"/>
</dbReference>
<gene>
    <name evidence="11" type="ORF">C1I63_06790</name>
</gene>
<dbReference type="InterPro" id="IPR023296">
    <property type="entry name" value="Glyco_hydro_beta-prop_sf"/>
</dbReference>
<dbReference type="InterPro" id="IPR046780">
    <property type="entry name" value="aBig_2"/>
</dbReference>
<comment type="similarity">
    <text evidence="2">Belongs to the glycosyl hydrolase 43 family.</text>
</comment>
<organism evidence="11 12">
    <name type="scientific">Rathayibacter caricis DSM 15933</name>
    <dbReference type="NCBI Taxonomy" id="1328867"/>
    <lineage>
        <taxon>Bacteria</taxon>
        <taxon>Bacillati</taxon>
        <taxon>Actinomycetota</taxon>
        <taxon>Actinomycetes</taxon>
        <taxon>Micrococcales</taxon>
        <taxon>Microbacteriaceae</taxon>
        <taxon>Rathayibacter</taxon>
    </lineage>
</organism>
<dbReference type="Proteomes" id="UP000241085">
    <property type="component" value="Unassembled WGS sequence"/>
</dbReference>
<accession>A0A2T4UST0</accession>
<dbReference type="Gene3D" id="2.115.10.20">
    <property type="entry name" value="Glycosyl hydrolase domain, family 43"/>
    <property type="match status" value="2"/>
</dbReference>
<sequence>MKPYLRPLVLATAAALALPLLSAMPAQAAANPENLVLRYQLNETSGTVAVDSSGKNRNGTLVGGAKTGGDAGVVLDGTDDAVKLPDNILAGLNSITVSTEVLVRPEQSGNYFVYGLGTAATSNSGAGYLATLADNRYRTTITPSNWQGEQNAETTSPLPRGVWKTLTYTLDDASNTARLYLDGAQVAVNTNVTVTPASIGGGVTTSNFIGRSNYAADKTLAGSVRDFRIYDNALTAAEVTALQPTAATKATRDASALSLGDLSAVQANLALPATGANGSAITWASSAPQTISTSGVVTRPAASAGNATVTLTATITSGSETRTKAFTATVLSMASDQQIVDAAAAGLSIPDLTDVRGNITIPAAPAGTSISWTSSDPAVVSTAGVVTRQSADRTVTLRATVTKNSATATRELVATVRAAKQLAPLEGYAFAYFTGNSIEGENIFLAASKGNNALAWDELNGGQPVLTSTFGEKGLRDPFLIRSPEGDTFYLIATDLSIGRDGNWDRSQRQGSRYLEVWESHDLVNWSEQRHVLVSPETAGNTWAPEAHWDAGIGAYVVYWASKLYAENDPNHTGNVNNVMMYATTRDFTTFSTPQVWQDTSRIDSTVIEQNGTFHRFTKDEGASGTGCSDIIQEKSTQLRAPLTGWTTVDSCIGRDAGTGAVEGPTAFAANPGDVNGQTNYLFVDEYGGRGYIPLKTADLNAPNWQVASNYDLPASPRHGTVLPVTATELAALRAAEPAGPTPVTANAAGEILRYSFDNGSGTTLEDVSGNDRDATIVGGATWQSGALAFDGTDDHVDLPDDVLTGVEDVTVEAEVKIDPTQGTPYFLYGLGNSSNNAGNGYLFTTGDSYRTSIASGNWQTEQTAGTGSNLPRGQWAKLTYTLSGGTATIYLNGAKVATKTGVTTTPADLGGGRTAANYLGRSLYGGDKLFKGEYREFALWNRALSESEVLTRSGSADQIAGVSLTTPDVLKVAPLVDSTARTVTFAVKPGTDRSKLAPVFATATGTTSSPASGTVRDLRTPVTYTLTAAGGATATWTMKAVEMKSPVIPGLYADPNIVAFGDTFYIYATSDGFPGWGGKTFYVWSSKNLVDWTRSAQPILTLDGQNGNVPWATGNAWAPTIIEKGGKYYFYFSGHNASLDRKTIGVAVADSPAGPFTAQPTAMITNGESVTSGQAIDPAAFTDPATGKSYLFWGNGAPVYGELSDDMLSIKAGTIKRMSGLTDYREGSFVNYRQGLYHLTYSIDDTGSENYKVGYATSTSVDGPWTYRGVLLEKNPSLGILATGHNSIVNVPGTDDWYIAYHRFAMPGGDGQHRETTIDRVTFDPATGLMQKVVPTLESVAGQTITDPAPLRAAITGTATVGTRLTATASAPWTATAYQWKRGGVDIAGATASTYVLTAADRGTVVSVTVSATKPGWSPATATAQTAAVAGTTGIVGATVTTSTRCVAGKPVITVTATNPNSFPVKTTVTSAAGSKTFAEVGAGKTVTAAFTARTASIAAGEVTTTSTAFVANRPATATTTTPTSAISCG</sequence>
<dbReference type="Pfam" id="PF20578">
    <property type="entry name" value="aBig_2"/>
    <property type="match status" value="2"/>
</dbReference>
<dbReference type="PANTHER" id="PTHR43301">
    <property type="entry name" value="ARABINAN ENDO-1,5-ALPHA-L-ARABINOSIDASE"/>
    <property type="match status" value="1"/>
</dbReference>
<evidence type="ECO:0000256" key="3">
    <source>
        <dbReference type="ARBA" id="ARBA00022729"/>
    </source>
</evidence>
<feature type="domain" description="LamG-like jellyroll fold" evidence="10">
    <location>
        <begin position="93"/>
        <end position="237"/>
    </location>
</feature>
<comment type="pathway">
    <text evidence="1">Glycan metabolism; L-arabinan degradation.</text>
</comment>
<evidence type="ECO:0000256" key="4">
    <source>
        <dbReference type="ARBA" id="ARBA00022801"/>
    </source>
</evidence>
<dbReference type="SMART" id="SM00560">
    <property type="entry name" value="LamGL"/>
    <property type="match status" value="2"/>
</dbReference>
<feature type="active site" description="Proton acceptor" evidence="7">
    <location>
        <position position="1055"/>
    </location>
</feature>
<name>A0A2T4UST0_9MICO</name>
<protein>
    <submittedName>
        <fullName evidence="11">Beta-xylosidase</fullName>
    </submittedName>
</protein>
<evidence type="ECO:0000256" key="6">
    <source>
        <dbReference type="ARBA" id="ARBA00023295"/>
    </source>
</evidence>
<evidence type="ECO:0000256" key="9">
    <source>
        <dbReference type="SAM" id="SignalP"/>
    </source>
</evidence>